<dbReference type="Pfam" id="PF05423">
    <property type="entry name" value="Mycobact_memb"/>
    <property type="match status" value="1"/>
</dbReference>
<protein>
    <recommendedName>
        <fullName evidence="11">Transport acessory protein MmpS</fullName>
    </recommendedName>
</protein>
<accession>A0A7V8LU36</accession>
<evidence type="ECO:0000256" key="6">
    <source>
        <dbReference type="ARBA" id="ARBA00023136"/>
    </source>
</evidence>
<evidence type="ECO:0000256" key="2">
    <source>
        <dbReference type="ARBA" id="ARBA00007531"/>
    </source>
</evidence>
<dbReference type="Gene3D" id="2.60.40.2880">
    <property type="entry name" value="MmpS1-5, C-terminal soluble domain"/>
    <property type="match status" value="1"/>
</dbReference>
<evidence type="ECO:0000256" key="1">
    <source>
        <dbReference type="ARBA" id="ARBA00004236"/>
    </source>
</evidence>
<reference evidence="9 10" key="1">
    <citation type="submission" date="2015-09" db="EMBL/GenBank/DDBJ databases">
        <title>Genome Sequences of Mycobacterium immunogenum Isolates, Recuperated from a Chloraminated Drinking Water Distribution System Simulator Subjected to Episodes of Nitrification.</title>
        <authorList>
            <person name="Gomez-Alvarez V."/>
            <person name="Revetta R.P."/>
        </authorList>
    </citation>
    <scope>NUCLEOTIDE SEQUENCE [LARGE SCALE GENOMIC DNA]</scope>
    <source>
        <strain evidence="7 9">H008</strain>
        <strain evidence="8 10">H076</strain>
    </source>
</reference>
<dbReference type="Proteomes" id="UP000037843">
    <property type="component" value="Unassembled WGS sequence"/>
</dbReference>
<organism evidence="7 9">
    <name type="scientific">Mycobacteroides immunogenum</name>
    <dbReference type="NCBI Taxonomy" id="83262"/>
    <lineage>
        <taxon>Bacteria</taxon>
        <taxon>Bacillati</taxon>
        <taxon>Actinomycetota</taxon>
        <taxon>Actinomycetes</taxon>
        <taxon>Mycobacteriales</taxon>
        <taxon>Mycobacteriaceae</taxon>
        <taxon>Mycobacteroides</taxon>
    </lineage>
</organism>
<evidence type="ECO:0000313" key="10">
    <source>
        <dbReference type="Proteomes" id="UP000037962"/>
    </source>
</evidence>
<dbReference type="InterPro" id="IPR038468">
    <property type="entry name" value="MmpS_C"/>
</dbReference>
<dbReference type="KEGG" id="miz:BAB75_00480"/>
<evidence type="ECO:0000313" key="8">
    <source>
        <dbReference type="EMBL" id="KPG37730.1"/>
    </source>
</evidence>
<name>A0A7V8LU36_9MYCO</name>
<comment type="caution">
    <text evidence="7">The sequence shown here is derived from an EMBL/GenBank/DDBJ whole genome shotgun (WGS) entry which is preliminary data.</text>
</comment>
<dbReference type="GO" id="GO:0005886">
    <property type="term" value="C:plasma membrane"/>
    <property type="evidence" value="ECO:0007669"/>
    <property type="project" value="UniProtKB-SubCell"/>
</dbReference>
<dbReference type="EMBL" id="LJFO01000001">
    <property type="protein sequence ID" value="KPG18171.1"/>
    <property type="molecule type" value="Genomic_DNA"/>
</dbReference>
<sequence length="141" mass="15415">MKLLRRVWLLLIIALVIGVGGLAVMGIRTQFGGERAHLISPRIDDTKPFNPKVVTYEVHGEPGATADINYLDLDARPQRLERVPLPWSMTLSTTVSSVAPNLLAQGHGSEIECSISVNQTVKDRRTFVGTNAMTFCTVKSA</sequence>
<evidence type="ECO:0000256" key="3">
    <source>
        <dbReference type="ARBA" id="ARBA00022475"/>
    </source>
</evidence>
<evidence type="ECO:0000256" key="5">
    <source>
        <dbReference type="ARBA" id="ARBA00022989"/>
    </source>
</evidence>
<evidence type="ECO:0000313" key="7">
    <source>
        <dbReference type="EMBL" id="KPG18171.1"/>
    </source>
</evidence>
<dbReference type="OrthoDB" id="3398257at2"/>
<evidence type="ECO:0000313" key="9">
    <source>
        <dbReference type="Proteomes" id="UP000037843"/>
    </source>
</evidence>
<evidence type="ECO:0008006" key="11">
    <source>
        <dbReference type="Google" id="ProtNLM"/>
    </source>
</evidence>
<dbReference type="AlphaFoldDB" id="A0A7V8LU36"/>
<proteinExistence type="inferred from homology"/>
<dbReference type="EMBL" id="LJFS01000001">
    <property type="protein sequence ID" value="KPG37730.1"/>
    <property type="molecule type" value="Genomic_DNA"/>
</dbReference>
<keyword evidence="10" id="KW-1185">Reference proteome</keyword>
<keyword evidence="5" id="KW-1133">Transmembrane helix</keyword>
<keyword evidence="4" id="KW-0812">Transmembrane</keyword>
<keyword evidence="3" id="KW-1003">Cell membrane</keyword>
<dbReference type="Proteomes" id="UP000037962">
    <property type="component" value="Unassembled WGS sequence"/>
</dbReference>
<keyword evidence="6" id="KW-0472">Membrane</keyword>
<comment type="subcellular location">
    <subcellularLocation>
        <location evidence="1">Cell membrane</location>
    </subcellularLocation>
</comment>
<comment type="similarity">
    <text evidence="2">Belongs to the MmpS family.</text>
</comment>
<gene>
    <name evidence="7" type="ORF">AN908_00050</name>
    <name evidence="8" type="ORF">AN912_01525</name>
</gene>
<evidence type="ECO:0000256" key="4">
    <source>
        <dbReference type="ARBA" id="ARBA00022692"/>
    </source>
</evidence>
<dbReference type="InterPro" id="IPR008693">
    <property type="entry name" value="MmpS"/>
</dbReference>